<gene>
    <name evidence="4" type="ORF">BGZ99_006219</name>
</gene>
<feature type="compositionally biased region" description="Basic residues" evidence="2">
    <location>
        <begin position="96"/>
        <end position="106"/>
    </location>
</feature>
<feature type="signal peptide" evidence="3">
    <location>
        <begin position="1"/>
        <end position="30"/>
    </location>
</feature>
<evidence type="ECO:0000313" key="5">
    <source>
        <dbReference type="Proteomes" id="UP000738325"/>
    </source>
</evidence>
<evidence type="ECO:0000256" key="2">
    <source>
        <dbReference type="SAM" id="MobiDB-lite"/>
    </source>
</evidence>
<feature type="coiled-coil region" evidence="1">
    <location>
        <begin position="439"/>
        <end position="466"/>
    </location>
</feature>
<reference evidence="4" key="1">
    <citation type="journal article" date="2020" name="Fungal Divers.">
        <title>Resolving the Mortierellaceae phylogeny through synthesis of multi-gene phylogenetics and phylogenomics.</title>
        <authorList>
            <person name="Vandepol N."/>
            <person name="Liber J."/>
            <person name="Desiro A."/>
            <person name="Na H."/>
            <person name="Kennedy M."/>
            <person name="Barry K."/>
            <person name="Grigoriev I.V."/>
            <person name="Miller A.N."/>
            <person name="O'Donnell K."/>
            <person name="Stajich J.E."/>
            <person name="Bonito G."/>
        </authorList>
    </citation>
    <scope>NUCLEOTIDE SEQUENCE</scope>
    <source>
        <strain evidence="4">REB-010B</strain>
    </source>
</reference>
<evidence type="ECO:0000256" key="1">
    <source>
        <dbReference type="SAM" id="Coils"/>
    </source>
</evidence>
<organism evidence="4 5">
    <name type="scientific">Dissophora globulifera</name>
    <dbReference type="NCBI Taxonomy" id="979702"/>
    <lineage>
        <taxon>Eukaryota</taxon>
        <taxon>Fungi</taxon>
        <taxon>Fungi incertae sedis</taxon>
        <taxon>Mucoromycota</taxon>
        <taxon>Mortierellomycotina</taxon>
        <taxon>Mortierellomycetes</taxon>
        <taxon>Mortierellales</taxon>
        <taxon>Mortierellaceae</taxon>
        <taxon>Dissophora</taxon>
    </lineage>
</organism>
<dbReference type="EMBL" id="JAAAIP010000417">
    <property type="protein sequence ID" value="KAG0317558.1"/>
    <property type="molecule type" value="Genomic_DNA"/>
</dbReference>
<accession>A0A9P6RD39</accession>
<dbReference type="AlphaFoldDB" id="A0A9P6RD39"/>
<keyword evidence="3" id="KW-0732">Signal</keyword>
<feature type="region of interest" description="Disordered" evidence="2">
    <location>
        <begin position="72"/>
        <end position="122"/>
    </location>
</feature>
<keyword evidence="5" id="KW-1185">Reference proteome</keyword>
<evidence type="ECO:0000256" key="3">
    <source>
        <dbReference type="SAM" id="SignalP"/>
    </source>
</evidence>
<keyword evidence="1" id="KW-0175">Coiled coil</keyword>
<protein>
    <submittedName>
        <fullName evidence="4">Uncharacterized protein</fullName>
    </submittedName>
</protein>
<dbReference type="OrthoDB" id="2418069at2759"/>
<name>A0A9P6RD39_9FUNG</name>
<proteinExistence type="predicted"/>
<sequence>MPSSSRHSKRAFLSLALVVSSTLITQSGYALPIASGSSQAAASLSRGHTASIISTLAPVGSSFQIVKRAGQNDRLDDSASKKQTTQAANSGAGSSKSKKKKKKKQKVVWGPPPTRHGIYHRPAFDSRSLPDFSLQPIQTPWRQGMSYSLEWSAGPDMMKQIAAAQRDGVVVEDHQESSTMTTARHSLSMDILLLPLDPGRTSELLLSRIPLSSHNARISVRTDIPADWYRLEIHFWDEDPHRLDHARYQPHSVTATVPDKADIWDVSSSSLILAPGLARTAQLSGIVHAREVGVWRSEEAIQVTALGPDVQEWKEFVETVSEETQQERWNSEFAARPDDMAASQQRYQELKKTILEQQHSRNEFRMPRPIAVGASGLQDRIKSLLYGLWRPGSSATSTTAAAAAQPHIQIVTFERSHFPQESFRFKDAMDVAVNRELPPDFLEEELEEMREEVEEAGAQHLRFSEQQLEWDQALKQLDGLMAVWSAVPEYIVDDDAIDQDENYGAPPPGLSDLHILIEHGNDVIVPGKPMTWRANRDRTVSWQATKALASDNVLFTVELIKAVDIMEPGTESPESETKAELMTRAQLIQKSLEQPQLAILTDRIPGRWEATMVRVPSWVLSGTYQVRLKGVGDMGVQWADVSQPFAVQSDPYLYS</sequence>
<comment type="caution">
    <text evidence="4">The sequence shown here is derived from an EMBL/GenBank/DDBJ whole genome shotgun (WGS) entry which is preliminary data.</text>
</comment>
<feature type="compositionally biased region" description="Polar residues" evidence="2">
    <location>
        <begin position="81"/>
        <end position="93"/>
    </location>
</feature>
<dbReference type="Proteomes" id="UP000738325">
    <property type="component" value="Unassembled WGS sequence"/>
</dbReference>
<evidence type="ECO:0000313" key="4">
    <source>
        <dbReference type="EMBL" id="KAG0317558.1"/>
    </source>
</evidence>
<feature type="chain" id="PRO_5040208457" evidence="3">
    <location>
        <begin position="31"/>
        <end position="655"/>
    </location>
</feature>